<evidence type="ECO:0000313" key="3">
    <source>
        <dbReference type="Proteomes" id="UP000824782"/>
    </source>
</evidence>
<sequence>MPNTDLYHEIWSCPQTQILWNQIITQVHFKLQVNIALGDIPSSGYVHRTVDKQTDKQREKTSRPSKTTQVRIKMVVCYIIIRWKNGQQYQ</sequence>
<accession>A0AAV7C934</accession>
<evidence type="ECO:0000256" key="1">
    <source>
        <dbReference type="SAM" id="MobiDB-lite"/>
    </source>
</evidence>
<organism evidence="2 3">
    <name type="scientific">Engystomops pustulosus</name>
    <name type="common">Tungara frog</name>
    <name type="synonym">Physalaemus pustulosus</name>
    <dbReference type="NCBI Taxonomy" id="76066"/>
    <lineage>
        <taxon>Eukaryota</taxon>
        <taxon>Metazoa</taxon>
        <taxon>Chordata</taxon>
        <taxon>Craniata</taxon>
        <taxon>Vertebrata</taxon>
        <taxon>Euteleostomi</taxon>
        <taxon>Amphibia</taxon>
        <taxon>Batrachia</taxon>
        <taxon>Anura</taxon>
        <taxon>Neobatrachia</taxon>
        <taxon>Hyloidea</taxon>
        <taxon>Leptodactylidae</taxon>
        <taxon>Leiuperinae</taxon>
        <taxon>Engystomops</taxon>
    </lineage>
</organism>
<gene>
    <name evidence="2" type="ORF">GDO81_007702</name>
</gene>
<evidence type="ECO:0000313" key="2">
    <source>
        <dbReference type="EMBL" id="KAG8581515.1"/>
    </source>
</evidence>
<feature type="region of interest" description="Disordered" evidence="1">
    <location>
        <begin position="48"/>
        <end position="67"/>
    </location>
</feature>
<protein>
    <submittedName>
        <fullName evidence="2">Uncharacterized protein</fullName>
    </submittedName>
</protein>
<comment type="caution">
    <text evidence="2">The sequence shown here is derived from an EMBL/GenBank/DDBJ whole genome shotgun (WGS) entry which is preliminary data.</text>
</comment>
<name>A0AAV7C934_ENGPU</name>
<dbReference type="Proteomes" id="UP000824782">
    <property type="component" value="Unassembled WGS sequence"/>
</dbReference>
<proteinExistence type="predicted"/>
<dbReference type="AlphaFoldDB" id="A0AAV7C934"/>
<feature type="compositionally biased region" description="Basic and acidic residues" evidence="1">
    <location>
        <begin position="48"/>
        <end position="62"/>
    </location>
</feature>
<reference evidence="2" key="1">
    <citation type="thesis" date="2020" institute="ProQuest LLC" country="789 East Eisenhower Parkway, Ann Arbor, MI, USA">
        <title>Comparative Genomics and Chromosome Evolution.</title>
        <authorList>
            <person name="Mudd A.B."/>
        </authorList>
    </citation>
    <scope>NUCLEOTIDE SEQUENCE</scope>
    <source>
        <strain evidence="2">237g6f4</strain>
        <tissue evidence="2">Blood</tissue>
    </source>
</reference>
<dbReference type="EMBL" id="WNYA01000003">
    <property type="protein sequence ID" value="KAG8581515.1"/>
    <property type="molecule type" value="Genomic_DNA"/>
</dbReference>
<keyword evidence="3" id="KW-1185">Reference proteome</keyword>